<dbReference type="Pfam" id="PF06580">
    <property type="entry name" value="His_kinase"/>
    <property type="match status" value="1"/>
</dbReference>
<sequence length="363" mass="42371">MDKLNDKWLRVIAILVVAVVANFVFYQPDNDVQHISWLKGLLISLIEWIILLEVNRQGIRVARRYYPRLAQTRQRIALELSWFVAATVAHRVIVTYIYDVTHFWGYPLPGGTYWVTTLVSFLFTLPVAAIYEGRHLYRQWRITYYEAEQLKRENLQSQLDSLKAQINPHFLFNSLSTLSSLVAEDPKQAERFIEELASVYRYLLQTNHDDREAGGAAFRSGANQHLTTLEQELQFIRAYFHLLQMRFGRSIELDIAVDERYYNFLLPPLTLQLLVENAVKHNTAMPNRPLLIRLYTDEARNLFVMNNLQKKANAVPSNQMGLRNIATKYRLLRQAEVVIKQTDTIFQVMIPLIEVTPPEFTDQ</sequence>
<dbReference type="PANTHER" id="PTHR34220:SF7">
    <property type="entry name" value="SENSOR HISTIDINE KINASE YPDA"/>
    <property type="match status" value="1"/>
</dbReference>
<evidence type="ECO:0000313" key="4">
    <source>
        <dbReference type="Proteomes" id="UP000598820"/>
    </source>
</evidence>
<accession>A0A926Y2H8</accession>
<dbReference type="PANTHER" id="PTHR34220">
    <property type="entry name" value="SENSOR HISTIDINE KINASE YPDA"/>
    <property type="match status" value="1"/>
</dbReference>
<organism evidence="3 4">
    <name type="scientific">Spirosoma profusum</name>
    <dbReference type="NCBI Taxonomy" id="2771354"/>
    <lineage>
        <taxon>Bacteria</taxon>
        <taxon>Pseudomonadati</taxon>
        <taxon>Bacteroidota</taxon>
        <taxon>Cytophagia</taxon>
        <taxon>Cytophagales</taxon>
        <taxon>Cytophagaceae</taxon>
        <taxon>Spirosoma</taxon>
    </lineage>
</organism>
<evidence type="ECO:0000259" key="2">
    <source>
        <dbReference type="Pfam" id="PF06580"/>
    </source>
</evidence>
<evidence type="ECO:0000313" key="3">
    <source>
        <dbReference type="EMBL" id="MBD2703082.1"/>
    </source>
</evidence>
<keyword evidence="1" id="KW-1133">Transmembrane helix</keyword>
<dbReference type="GO" id="GO:0000155">
    <property type="term" value="F:phosphorelay sensor kinase activity"/>
    <property type="evidence" value="ECO:0007669"/>
    <property type="project" value="InterPro"/>
</dbReference>
<dbReference type="InterPro" id="IPR010559">
    <property type="entry name" value="Sig_transdc_His_kin_internal"/>
</dbReference>
<proteinExistence type="predicted"/>
<feature type="transmembrane region" description="Helical" evidence="1">
    <location>
        <begin position="110"/>
        <end position="131"/>
    </location>
</feature>
<dbReference type="RefSeq" id="WP_190888929.1">
    <property type="nucleotide sequence ID" value="NZ_JACWZY010000019.1"/>
</dbReference>
<dbReference type="GO" id="GO:0016020">
    <property type="term" value="C:membrane"/>
    <property type="evidence" value="ECO:0007669"/>
    <property type="project" value="InterPro"/>
</dbReference>
<evidence type="ECO:0000256" key="1">
    <source>
        <dbReference type="SAM" id="Phobius"/>
    </source>
</evidence>
<feature type="transmembrane region" description="Helical" evidence="1">
    <location>
        <begin position="7"/>
        <end position="25"/>
    </location>
</feature>
<dbReference type="InterPro" id="IPR050640">
    <property type="entry name" value="Bact_2-comp_sensor_kinase"/>
</dbReference>
<reference evidence="3" key="1">
    <citation type="submission" date="2020-09" db="EMBL/GenBank/DDBJ databases">
        <authorList>
            <person name="Kim M.K."/>
        </authorList>
    </citation>
    <scope>NUCLEOTIDE SEQUENCE</scope>
    <source>
        <strain evidence="3">BT702</strain>
    </source>
</reference>
<dbReference type="Proteomes" id="UP000598820">
    <property type="component" value="Unassembled WGS sequence"/>
</dbReference>
<keyword evidence="3" id="KW-0808">Transferase</keyword>
<gene>
    <name evidence="3" type="ORF">IC229_20715</name>
</gene>
<keyword evidence="4" id="KW-1185">Reference proteome</keyword>
<feature type="domain" description="Signal transduction histidine kinase internal region" evidence="2">
    <location>
        <begin position="158"/>
        <end position="250"/>
    </location>
</feature>
<feature type="transmembrane region" description="Helical" evidence="1">
    <location>
        <begin position="37"/>
        <end position="55"/>
    </location>
</feature>
<name>A0A926Y2H8_9BACT</name>
<keyword evidence="3" id="KW-0418">Kinase</keyword>
<protein>
    <submittedName>
        <fullName evidence="3">Histidine kinase</fullName>
    </submittedName>
</protein>
<dbReference type="AlphaFoldDB" id="A0A926Y2H8"/>
<keyword evidence="1" id="KW-0472">Membrane</keyword>
<keyword evidence="1" id="KW-0812">Transmembrane</keyword>
<feature type="transmembrane region" description="Helical" evidence="1">
    <location>
        <begin position="76"/>
        <end position="98"/>
    </location>
</feature>
<dbReference type="EMBL" id="JACWZY010000019">
    <property type="protein sequence ID" value="MBD2703082.1"/>
    <property type="molecule type" value="Genomic_DNA"/>
</dbReference>
<comment type="caution">
    <text evidence="3">The sequence shown here is derived from an EMBL/GenBank/DDBJ whole genome shotgun (WGS) entry which is preliminary data.</text>
</comment>